<reference evidence="1" key="1">
    <citation type="journal article" date="2016" name="Biomed. Res. Int.">
        <title>Resistance of Permafrost and Modern Acinetobacter lwoffii Strains to Heavy Metals and Arsenic Revealed by Genome Analysis.</title>
        <authorList>
            <person name="Mindlin S."/>
            <person name="Petrenko A."/>
            <person name="Kurakov A."/>
            <person name="Beletsky A."/>
            <person name="Mardanov A."/>
            <person name="Petrova M."/>
        </authorList>
    </citation>
    <scope>NUCLEOTIDE SEQUENCE</scope>
    <source>
        <strain evidence="1">ED23-35</strain>
        <plasmid evidence="1">pALWED1.1</plasmid>
    </source>
</reference>
<gene>
    <name evidence="1" type="ORF">BAA96_1p0101</name>
</gene>
<sequence>MGQAKQRGTAQERAESAIQSTIDATLAKIKTVLDRYYQDMPNNFSQAENYFTGYVAAFDIKDGMELEGKESEWAYDGLPTPTALLKLVETELNEVIREDKEFLDDFDPEMYIEELGENLMFFRYIGASSFDTPDDVLHNIQTVSFWAPHLVMINGVWHNTYDAGAVNDDGETVGIRF</sequence>
<protein>
    <submittedName>
        <fullName evidence="1">Uncharacterized protein</fullName>
    </submittedName>
</protein>
<accession>A0A1P8KGJ9</accession>
<evidence type="ECO:0000313" key="1">
    <source>
        <dbReference type="EMBL" id="APW48807.1"/>
    </source>
</evidence>
<geneLocation type="plasmid" evidence="1">
    <name>pALWED1.1</name>
</geneLocation>
<organism evidence="1">
    <name type="scientific">Acinetobacter lwoffii</name>
    <dbReference type="NCBI Taxonomy" id="28090"/>
    <lineage>
        <taxon>Bacteria</taxon>
        <taxon>Pseudomonadati</taxon>
        <taxon>Pseudomonadota</taxon>
        <taxon>Gammaproteobacteria</taxon>
        <taxon>Moraxellales</taxon>
        <taxon>Moraxellaceae</taxon>
        <taxon>Acinetobacter</taxon>
    </lineage>
</organism>
<keyword evidence="1" id="KW-0614">Plasmid</keyword>
<dbReference type="EMBL" id="KX426227">
    <property type="protein sequence ID" value="APW48807.1"/>
    <property type="molecule type" value="Genomic_DNA"/>
</dbReference>
<dbReference type="RefSeq" id="WP_005006266.1">
    <property type="nucleotide sequence ID" value="NZ_CP032112.1"/>
</dbReference>
<name>A0A1P8KGJ9_ACILW</name>
<proteinExistence type="predicted"/>
<dbReference type="AlphaFoldDB" id="A0A1P8KGJ9"/>